<sequence length="375" mass="42182">MSEPRIPFMPGTRFDNQRSRHNVGHVFDVVDGVPVVRDATSENVVPVMVAPEPERPVAPKPAGTYVPDYVALDRKVLRFFASFQETVLESQTETKRVRYVNIYVFLVDGTIAIQEPAVPNSGIPQGKVLARSKVPRSRSDPGSGQEVSSITLCIALYKVRVCLVAAKQREREEACPALAALVRSLKEEEGMTEEEKDKAVCARWEKMEMTQEFQVELVTSRQKLRNNVNANRYGRSITAQFTVGPDKHPFSVFVSCDDTEGDQDIAFKTDICAYRENTYRRTKRPTPPQDKDVRAFMESAGLPLTTCVPESWWHDDEALKKHLSQDTLHMLVYAEIMYEAIELLTGEHGENCPYGVPLGVDGYIVHDLLGMPHEP</sequence>
<evidence type="ECO:0000256" key="3">
    <source>
        <dbReference type="ARBA" id="ARBA00022490"/>
    </source>
</evidence>
<dbReference type="AlphaFoldDB" id="A0A9K3CU65"/>
<dbReference type="OrthoDB" id="10255210at2759"/>
<dbReference type="PANTHER" id="PTHR12086">
    <property type="entry name" value="EF-HAND DOMAIN C-TERMINAL CONTAINING PROTEIN"/>
    <property type="match status" value="1"/>
</dbReference>
<keyword evidence="11" id="KW-1185">Reference proteome</keyword>
<dbReference type="GO" id="GO:0043014">
    <property type="term" value="F:alpha-tubulin binding"/>
    <property type="evidence" value="ECO:0007669"/>
    <property type="project" value="TreeGrafter"/>
</dbReference>
<dbReference type="GO" id="GO:0007052">
    <property type="term" value="P:mitotic spindle organization"/>
    <property type="evidence" value="ECO:0007669"/>
    <property type="project" value="TreeGrafter"/>
</dbReference>
<dbReference type="Proteomes" id="UP000265618">
    <property type="component" value="Unassembled WGS sequence"/>
</dbReference>
<gene>
    <name evidence="8" type="ORF">KIPB_002741</name>
    <name evidence="9" type="ORF">KIPB_004236</name>
    <name evidence="10" type="ORF">KIPB_005905</name>
</gene>
<dbReference type="SMART" id="SM00676">
    <property type="entry name" value="DM10"/>
    <property type="match status" value="1"/>
</dbReference>
<proteinExistence type="predicted"/>
<evidence type="ECO:0000256" key="1">
    <source>
        <dbReference type="ARBA" id="ARBA00004138"/>
    </source>
</evidence>
<dbReference type="GO" id="GO:0060285">
    <property type="term" value="P:cilium-dependent cell motility"/>
    <property type="evidence" value="ECO:0007669"/>
    <property type="project" value="TreeGrafter"/>
</dbReference>
<dbReference type="EMBL" id="BDIP01001450">
    <property type="protein sequence ID" value="GIQ84420.1"/>
    <property type="molecule type" value="Genomic_DNA"/>
</dbReference>
<evidence type="ECO:0000256" key="2">
    <source>
        <dbReference type="ARBA" id="ARBA00004245"/>
    </source>
</evidence>
<evidence type="ECO:0000256" key="6">
    <source>
        <dbReference type="ARBA" id="ARBA00023273"/>
    </source>
</evidence>
<keyword evidence="4" id="KW-0677">Repeat</keyword>
<keyword evidence="5" id="KW-0206">Cytoskeleton</keyword>
<comment type="caution">
    <text evidence="9">The sequence shown here is derived from an EMBL/GenBank/DDBJ whole genome shotgun (WGS) entry which is preliminary data.</text>
</comment>
<keyword evidence="6" id="KW-0966">Cell projection</keyword>
<reference evidence="9 11" key="2">
    <citation type="journal article" date="2018" name="PLoS ONE">
        <title>The draft genome of Kipferlia bialata reveals reductive genome evolution in fornicate parasites.</title>
        <authorList>
            <person name="Tanifuji G."/>
            <person name="Takabayashi S."/>
            <person name="Kume K."/>
            <person name="Takagi M."/>
            <person name="Nakayama T."/>
            <person name="Kamikawa R."/>
            <person name="Inagaki Y."/>
            <person name="Hashimoto T."/>
        </authorList>
    </citation>
    <scope>NUCLEOTIDE SEQUENCE [LARGE SCALE GENOMIC DNA]</scope>
    <source>
        <strain evidence="9">NY0173</strain>
    </source>
</reference>
<protein>
    <recommendedName>
        <fullName evidence="7">DM10 domain-containing protein</fullName>
    </recommendedName>
</protein>
<dbReference type="PROSITE" id="PS51336">
    <property type="entry name" value="DM10"/>
    <property type="match status" value="1"/>
</dbReference>
<evidence type="ECO:0000313" key="10">
    <source>
        <dbReference type="EMBL" id="GIQ84420.1"/>
    </source>
</evidence>
<dbReference type="PANTHER" id="PTHR12086:SF9">
    <property type="entry name" value="EF-HAND DOMAIN-CONTAINING PROTEIN 1"/>
    <property type="match status" value="1"/>
</dbReference>
<evidence type="ECO:0000313" key="8">
    <source>
        <dbReference type="EMBL" id="GIQ81733.1"/>
    </source>
</evidence>
<dbReference type="GO" id="GO:0005930">
    <property type="term" value="C:axoneme"/>
    <property type="evidence" value="ECO:0007669"/>
    <property type="project" value="TreeGrafter"/>
</dbReference>
<keyword evidence="3" id="KW-0963">Cytoplasm</keyword>
<accession>A0A9K3CU65</accession>
<dbReference type="EMBL" id="BDIP01000481">
    <property type="protein sequence ID" value="GIQ81733.1"/>
    <property type="molecule type" value="Genomic_DNA"/>
</dbReference>
<dbReference type="GO" id="GO:0072686">
    <property type="term" value="C:mitotic spindle"/>
    <property type="evidence" value="ECO:0007669"/>
    <property type="project" value="TreeGrafter"/>
</dbReference>
<comment type="subcellular location">
    <subcellularLocation>
        <location evidence="1">Cell projection</location>
        <location evidence="1">Cilium</location>
    </subcellularLocation>
    <subcellularLocation>
        <location evidence="2">Cytoplasm</location>
        <location evidence="2">Cytoskeleton</location>
    </subcellularLocation>
</comment>
<name>A0A9K3CU65_9EUKA</name>
<reference evidence="9" key="1">
    <citation type="submission" date="2016-10" db="EMBL/GenBank/DDBJ databases">
        <authorList>
            <person name="Tanifuji G."/>
            <person name="Kume K."/>
            <person name="Nakayama T."/>
            <person name="Takabayashi S."/>
            <person name="Hashimoto T."/>
        </authorList>
    </citation>
    <scope>NUCLEOTIDE SEQUENCE</scope>
    <source>
        <strain evidence="9">NY0173</strain>
    </source>
</reference>
<dbReference type="Pfam" id="PF06565">
    <property type="entry name" value="DM10_dom"/>
    <property type="match status" value="1"/>
</dbReference>
<feature type="domain" description="DM10" evidence="7">
    <location>
        <begin position="73"/>
        <end position="174"/>
    </location>
</feature>
<evidence type="ECO:0000256" key="4">
    <source>
        <dbReference type="ARBA" id="ARBA00022737"/>
    </source>
</evidence>
<evidence type="ECO:0000313" key="9">
    <source>
        <dbReference type="EMBL" id="GIQ82997.1"/>
    </source>
</evidence>
<dbReference type="InterPro" id="IPR006602">
    <property type="entry name" value="DM10_dom"/>
</dbReference>
<evidence type="ECO:0000259" key="7">
    <source>
        <dbReference type="PROSITE" id="PS51336"/>
    </source>
</evidence>
<dbReference type="Gene3D" id="2.30.29.170">
    <property type="match status" value="1"/>
</dbReference>
<dbReference type="InterPro" id="IPR040193">
    <property type="entry name" value="EFHC1/EFHC2/EFHB"/>
</dbReference>
<dbReference type="EMBL" id="BDIP01000888">
    <property type="protein sequence ID" value="GIQ82997.1"/>
    <property type="molecule type" value="Genomic_DNA"/>
</dbReference>
<evidence type="ECO:0000256" key="5">
    <source>
        <dbReference type="ARBA" id="ARBA00023212"/>
    </source>
</evidence>
<organism evidence="9 11">
    <name type="scientific">Kipferlia bialata</name>
    <dbReference type="NCBI Taxonomy" id="797122"/>
    <lineage>
        <taxon>Eukaryota</taxon>
        <taxon>Metamonada</taxon>
        <taxon>Carpediemonas-like organisms</taxon>
        <taxon>Kipferlia</taxon>
    </lineage>
</organism>
<dbReference type="GO" id="GO:0000281">
    <property type="term" value="P:mitotic cytokinesis"/>
    <property type="evidence" value="ECO:0007669"/>
    <property type="project" value="TreeGrafter"/>
</dbReference>
<evidence type="ECO:0000313" key="11">
    <source>
        <dbReference type="Proteomes" id="UP000265618"/>
    </source>
</evidence>